<feature type="transmembrane region" description="Helical" evidence="5">
    <location>
        <begin position="181"/>
        <end position="200"/>
    </location>
</feature>
<reference evidence="6" key="1">
    <citation type="submission" date="2019-04" db="EMBL/GenBank/DDBJ databases">
        <title>Analysis of the testis transcriptome of the Chagas disease vector Rhodnius prolixus.</title>
        <authorList>
            <person name="Cesar J."/>
            <person name="Ribeiro J.M."/>
            <person name="Pereira M.H."/>
            <person name="Araujo R.N."/>
            <person name="Gontijo N.F."/>
            <person name="Pessoa G."/>
            <person name="Sant'Anna M.V."/>
            <person name="Sorgine M.H."/>
            <person name="Majerowicz D."/>
            <person name="Carvalho A.B."/>
            <person name="Braz G."/>
            <person name="Mesquita R."/>
            <person name="Lagerblad P.O."/>
            <person name="Koerich L.B."/>
        </authorList>
    </citation>
    <scope>NUCLEOTIDE SEQUENCE</scope>
</reference>
<feature type="transmembrane region" description="Helical" evidence="5">
    <location>
        <begin position="82"/>
        <end position="106"/>
    </location>
</feature>
<evidence type="ECO:0000256" key="3">
    <source>
        <dbReference type="ARBA" id="ARBA00022989"/>
    </source>
</evidence>
<feature type="transmembrane region" description="Helical" evidence="5">
    <location>
        <begin position="145"/>
        <end position="169"/>
    </location>
</feature>
<organism evidence="6">
    <name type="scientific">Rhodnius prolixus</name>
    <name type="common">Triatomid bug</name>
    <dbReference type="NCBI Taxonomy" id="13249"/>
    <lineage>
        <taxon>Eukaryota</taxon>
        <taxon>Metazoa</taxon>
        <taxon>Ecdysozoa</taxon>
        <taxon>Arthropoda</taxon>
        <taxon>Hexapoda</taxon>
        <taxon>Insecta</taxon>
        <taxon>Pterygota</taxon>
        <taxon>Neoptera</taxon>
        <taxon>Paraneoptera</taxon>
        <taxon>Hemiptera</taxon>
        <taxon>Heteroptera</taxon>
        <taxon>Panheteroptera</taxon>
        <taxon>Cimicomorpha</taxon>
        <taxon>Reduviidae</taxon>
        <taxon>Triatominae</taxon>
        <taxon>Rhodnius</taxon>
    </lineage>
</organism>
<dbReference type="GeneID" id="141451183"/>
<feature type="transmembrane region" description="Helical" evidence="5">
    <location>
        <begin position="347"/>
        <end position="368"/>
    </location>
</feature>
<feature type="transmembrane region" description="Helical" evidence="5">
    <location>
        <begin position="440"/>
        <end position="463"/>
    </location>
</feature>
<dbReference type="RefSeq" id="XP_073978482.1">
    <property type="nucleotide sequence ID" value="XM_074122381.1"/>
</dbReference>
<evidence type="ECO:0000313" key="6">
    <source>
        <dbReference type="EMBL" id="MOY45261.1"/>
    </source>
</evidence>
<dbReference type="SUPFAM" id="SSF103473">
    <property type="entry name" value="MFS general substrate transporter"/>
    <property type="match status" value="1"/>
</dbReference>
<feature type="transmembrane region" description="Helical" evidence="5">
    <location>
        <begin position="408"/>
        <end position="428"/>
    </location>
</feature>
<feature type="transmembrane region" description="Helical" evidence="5">
    <location>
        <begin position="118"/>
        <end position="139"/>
    </location>
</feature>
<keyword evidence="2 5" id="KW-0812">Transmembrane</keyword>
<dbReference type="GO" id="GO:0016020">
    <property type="term" value="C:membrane"/>
    <property type="evidence" value="ECO:0007669"/>
    <property type="project" value="UniProtKB-SubCell"/>
</dbReference>
<dbReference type="AlphaFoldDB" id="A0A4P6DF41"/>
<dbReference type="InterPro" id="IPR011701">
    <property type="entry name" value="MFS"/>
</dbReference>
<comment type="subcellular location">
    <subcellularLocation>
        <location evidence="1">Membrane</location>
        <topology evidence="1">Multi-pass membrane protein</topology>
    </subcellularLocation>
</comment>
<dbReference type="VEuPathDB" id="VectorBase:RPRC011756"/>
<dbReference type="PANTHER" id="PTHR23507">
    <property type="entry name" value="ZGC:174356"/>
    <property type="match status" value="1"/>
</dbReference>
<dbReference type="RefSeq" id="XP_073978481.1">
    <property type="nucleotide sequence ID" value="XM_074122380.1"/>
</dbReference>
<dbReference type="InterPro" id="IPR036259">
    <property type="entry name" value="MFS_trans_sf"/>
</dbReference>
<feature type="transmembrane region" description="Helical" evidence="5">
    <location>
        <begin position="212"/>
        <end position="235"/>
    </location>
</feature>
<name>A0A4P6DF41_RHOPR</name>
<protein>
    <submittedName>
        <fullName evidence="6">Putative proton-coupled folate transporter-like protein panstrongylus lignarius</fullName>
    </submittedName>
</protein>
<sequence>MDTHNSQETQNAQPVPIRKSLLSLLQITVEPIFLLLFFCFSLTEAAGTNFLLTRTCTVVYGFSEDNCTDKMSPSTLEIIQPYTARIIMGKSLIEATFPAILSLFIGSWTDGNKKRKPFIILPLIGFTMVYAFWLIFMYFPIPPIYFLLAVLPYSLSGGLISLFTCAYCYLSDVTTESNRAFRMTVLNVSLTIGMLSGYLVSTEIYKTVHTNVNFVLFGTSLCCMILILMYTIFLLPEIVINTEEIEISEERRSKKSFFSISHIKESLAVLLKNRPSNGRALLILLTAIIVIDILVFQGESNFKFLSLKASFHWTAEDYNVFSAILSGVAVVTSLAGMWLLNRVLGLSGTFTTSLVLSMCCISSVLISLSKSSTGFYSSALFGCLAVLLSPLIKSEISYVVPNSEIGKVFAFTSTLEAIAPFAASPVYTEVYNAVISTKPLYLYFVSAGFWFLAFVLSLGIVFINCRHGHSKYQPLNDEPVDESNSTNS</sequence>
<keyword evidence="4 5" id="KW-0472">Membrane</keyword>
<dbReference type="RefSeq" id="XP_073978480.1">
    <property type="nucleotide sequence ID" value="XM_074122379.1"/>
</dbReference>
<feature type="transmembrane region" description="Helical" evidence="5">
    <location>
        <begin position="374"/>
        <end position="392"/>
    </location>
</feature>
<accession>A0A4P6DF41</accession>
<feature type="transmembrane region" description="Helical" evidence="5">
    <location>
        <begin position="280"/>
        <end position="298"/>
    </location>
</feature>
<feature type="transmembrane region" description="Helical" evidence="5">
    <location>
        <begin position="318"/>
        <end position="340"/>
    </location>
</feature>
<feature type="transmembrane region" description="Helical" evidence="5">
    <location>
        <begin position="21"/>
        <end position="43"/>
    </location>
</feature>
<dbReference type="PANTHER" id="PTHR23507:SF39">
    <property type="entry name" value="GH23453P-RELATED"/>
    <property type="match status" value="1"/>
</dbReference>
<proteinExistence type="predicted"/>
<dbReference type="EMBL" id="GHKJ01000231">
    <property type="protein sequence ID" value="MOY45261.1"/>
    <property type="molecule type" value="Transcribed_RNA"/>
</dbReference>
<dbReference type="Pfam" id="PF07690">
    <property type="entry name" value="MFS_1"/>
    <property type="match status" value="1"/>
</dbReference>
<dbReference type="GO" id="GO:0022857">
    <property type="term" value="F:transmembrane transporter activity"/>
    <property type="evidence" value="ECO:0007669"/>
    <property type="project" value="InterPro"/>
</dbReference>
<evidence type="ECO:0000256" key="1">
    <source>
        <dbReference type="ARBA" id="ARBA00004141"/>
    </source>
</evidence>
<evidence type="ECO:0000256" key="5">
    <source>
        <dbReference type="SAM" id="Phobius"/>
    </source>
</evidence>
<evidence type="ECO:0000256" key="4">
    <source>
        <dbReference type="ARBA" id="ARBA00023136"/>
    </source>
</evidence>
<dbReference type="Gene3D" id="1.20.1250.20">
    <property type="entry name" value="MFS general substrate transporter like domains"/>
    <property type="match status" value="1"/>
</dbReference>
<keyword evidence="3 5" id="KW-1133">Transmembrane helix</keyword>
<evidence type="ECO:0000256" key="2">
    <source>
        <dbReference type="ARBA" id="ARBA00022692"/>
    </source>
</evidence>